<keyword evidence="13" id="KW-1185">Reference proteome</keyword>
<dbReference type="InterPro" id="IPR000836">
    <property type="entry name" value="PRTase_dom"/>
</dbReference>
<evidence type="ECO:0000256" key="1">
    <source>
        <dbReference type="ARBA" id="ARBA00005209"/>
    </source>
</evidence>
<feature type="binding site" evidence="7 10">
    <location>
        <position position="366"/>
    </location>
    <ligand>
        <name>Mg(2+)</name>
        <dbReference type="ChEBI" id="CHEBI:18420"/>
    </ligand>
</feature>
<dbReference type="EMBL" id="VIKS01000008">
    <property type="protein sequence ID" value="TQV87338.1"/>
    <property type="molecule type" value="Genomic_DNA"/>
</dbReference>
<evidence type="ECO:0000256" key="6">
    <source>
        <dbReference type="ARBA" id="ARBA00022962"/>
    </source>
</evidence>
<reference evidence="12 13" key="1">
    <citation type="submission" date="2019-07" db="EMBL/GenBank/DDBJ databases">
        <title>Draft genome for Aliikangiella sp. M105.</title>
        <authorList>
            <person name="Wang G."/>
        </authorList>
    </citation>
    <scope>NUCLEOTIDE SEQUENCE [LARGE SCALE GENOMIC DNA]</scope>
    <source>
        <strain evidence="12 13">M105</strain>
    </source>
</reference>
<dbReference type="GO" id="GO:0004044">
    <property type="term" value="F:amidophosphoribosyltransferase activity"/>
    <property type="evidence" value="ECO:0007669"/>
    <property type="project" value="UniProtKB-UniRule"/>
</dbReference>
<comment type="similarity">
    <text evidence="2 7 8">In the C-terminal section; belongs to the purine/pyrimidine phosphoribosyltransferase family.</text>
</comment>
<dbReference type="OrthoDB" id="9801213at2"/>
<gene>
    <name evidence="7 12" type="primary">purF</name>
    <name evidence="12" type="ORF">FLL46_12880</name>
</gene>
<dbReference type="InterPro" id="IPR035584">
    <property type="entry name" value="PurF_N"/>
</dbReference>
<comment type="pathway">
    <text evidence="1 7 8">Purine metabolism; IMP biosynthesis via de novo pathway; N(1)-(5-phospho-D-ribosyl)glycinamide from 5-phospho-alpha-D-ribose 1-diphosphate: step 1/2.</text>
</comment>
<dbReference type="NCBIfam" id="TIGR01134">
    <property type="entry name" value="purF"/>
    <property type="match status" value="1"/>
</dbReference>
<dbReference type="PIRSF" id="PIRSF000485">
    <property type="entry name" value="Amd_phspho_trans"/>
    <property type="match status" value="1"/>
</dbReference>
<dbReference type="Gene3D" id="3.60.20.10">
    <property type="entry name" value="Glutamine Phosphoribosylpyrophosphate, subunit 1, domain 1"/>
    <property type="match status" value="1"/>
</dbReference>
<dbReference type="InterPro" id="IPR029057">
    <property type="entry name" value="PRTase-like"/>
</dbReference>
<keyword evidence="7 10" id="KW-0460">Magnesium</keyword>
<keyword evidence="7 10" id="KW-0479">Metal-binding</keyword>
<comment type="function">
    <text evidence="7">Catalyzes the formation of phosphoribosylamine from phosphoribosylpyrophosphate (PRPP) and glutamine.</text>
</comment>
<dbReference type="CDD" id="cd06223">
    <property type="entry name" value="PRTases_typeI"/>
    <property type="match status" value="1"/>
</dbReference>
<dbReference type="GO" id="GO:0009113">
    <property type="term" value="P:purine nucleobase biosynthetic process"/>
    <property type="evidence" value="ECO:0007669"/>
    <property type="project" value="UniProtKB-UniRule"/>
</dbReference>
<dbReference type="InterPro" id="IPR029055">
    <property type="entry name" value="Ntn_hydrolases_N"/>
</dbReference>
<comment type="caution">
    <text evidence="12">The sequence shown here is derived from an EMBL/GenBank/DDBJ whole genome shotgun (WGS) entry which is preliminary data.</text>
</comment>
<proteinExistence type="inferred from homology"/>
<dbReference type="Proteomes" id="UP000315439">
    <property type="component" value="Unassembled WGS sequence"/>
</dbReference>
<evidence type="ECO:0000256" key="10">
    <source>
        <dbReference type="PIRSR" id="PIRSR000485-2"/>
    </source>
</evidence>
<evidence type="ECO:0000256" key="7">
    <source>
        <dbReference type="HAMAP-Rule" id="MF_01931"/>
    </source>
</evidence>
<keyword evidence="5 7" id="KW-0658">Purine biosynthesis</keyword>
<dbReference type="EC" id="2.4.2.14" evidence="7"/>
<comment type="caution">
    <text evidence="7">Lacks conserved residue(s) required for the propagation of feature annotation.</text>
</comment>
<dbReference type="Gene3D" id="3.40.50.2020">
    <property type="match status" value="1"/>
</dbReference>
<evidence type="ECO:0000313" key="13">
    <source>
        <dbReference type="Proteomes" id="UP000315439"/>
    </source>
</evidence>
<sequence length="514" mass="57121">MCGIVGIYASSPVNQGLYDALTVLQHRGQDAAGIVTEKEGKMYLRKANGLVKDVFHTRHMRRLQGNIGVGHVRYPTAGCASSAEAQPLYVNSPYGIVLAHNGNLTNQEQLKKELYRTDRRHINTSSDSEILLNVFAHELQKTSQDKLTPEVIFNAIKKVYQRCKGGFAAVALITGHGMVCFRDPNGIRPIVFGKRETGGKTEYMVASESVALDTLEFDLVRDVNPGEAIYIDENGELHTEQCTEAHELSPCIFEHVYLARPDSIMDDVSVYRARLRMGEKLADKIMRVWPDHDIDVVIPIPDTSTTSAIELASNLNVKLRHGFVKNRYIGRTFIMPGQQMRKKSVKQKLNAIGLEFKGKNVLLMDDSIVRGTTSQQIVEMAREAGAKKVYFASAAPAVRYPNVYGIDMPSAKELIAHDRTEKEVEQLIGADKLIYQDLEDLVETCREGNPKINRFDTSVFDGQYITGDIDGAYLEALDNKRNDLAKNSSGIEKVDDDMDQSDDSIIGLHNVGGA</sequence>
<feature type="binding site" evidence="7 10">
    <location>
        <position position="303"/>
    </location>
    <ligand>
        <name>Mg(2+)</name>
        <dbReference type="ChEBI" id="CHEBI:18420"/>
    </ligand>
</feature>
<dbReference type="PANTHER" id="PTHR11907">
    <property type="entry name" value="AMIDOPHOSPHORIBOSYLTRANSFERASE"/>
    <property type="match status" value="1"/>
</dbReference>
<keyword evidence="4 7" id="KW-0808">Transferase</keyword>
<evidence type="ECO:0000259" key="11">
    <source>
        <dbReference type="PROSITE" id="PS51278"/>
    </source>
</evidence>
<dbReference type="SUPFAM" id="SSF56235">
    <property type="entry name" value="N-terminal nucleophile aminohydrolases (Ntn hydrolases)"/>
    <property type="match status" value="1"/>
</dbReference>
<dbReference type="Pfam" id="PF13522">
    <property type="entry name" value="GATase_6"/>
    <property type="match status" value="1"/>
</dbReference>
<dbReference type="HAMAP" id="MF_01931">
    <property type="entry name" value="PurF"/>
    <property type="match status" value="1"/>
</dbReference>
<dbReference type="PROSITE" id="PS51278">
    <property type="entry name" value="GATASE_TYPE_2"/>
    <property type="match status" value="1"/>
</dbReference>
<evidence type="ECO:0000256" key="3">
    <source>
        <dbReference type="ARBA" id="ARBA00022676"/>
    </source>
</evidence>
<accession>A0A545UD03</accession>
<evidence type="ECO:0000256" key="5">
    <source>
        <dbReference type="ARBA" id="ARBA00022755"/>
    </source>
</evidence>
<dbReference type="InterPro" id="IPR005854">
    <property type="entry name" value="PurF"/>
</dbReference>
<dbReference type="RefSeq" id="WP_142893978.1">
    <property type="nucleotide sequence ID" value="NZ_ML660164.1"/>
</dbReference>
<keyword evidence="3 7" id="KW-0328">Glycosyltransferase</keyword>
<dbReference type="UniPathway" id="UPA00074">
    <property type="reaction ID" value="UER00124"/>
</dbReference>
<feature type="active site" description="Nucleophile" evidence="7 9">
    <location>
        <position position="2"/>
    </location>
</feature>
<organism evidence="12 13">
    <name type="scientific">Aliikangiella coralliicola</name>
    <dbReference type="NCBI Taxonomy" id="2592383"/>
    <lineage>
        <taxon>Bacteria</taxon>
        <taxon>Pseudomonadati</taxon>
        <taxon>Pseudomonadota</taxon>
        <taxon>Gammaproteobacteria</taxon>
        <taxon>Oceanospirillales</taxon>
        <taxon>Pleioneaceae</taxon>
        <taxon>Aliikangiella</taxon>
    </lineage>
</organism>
<comment type="catalytic activity">
    <reaction evidence="7 8">
        <text>5-phospho-beta-D-ribosylamine + L-glutamate + diphosphate = 5-phospho-alpha-D-ribose 1-diphosphate + L-glutamine + H2O</text>
        <dbReference type="Rhea" id="RHEA:14905"/>
        <dbReference type="ChEBI" id="CHEBI:15377"/>
        <dbReference type="ChEBI" id="CHEBI:29985"/>
        <dbReference type="ChEBI" id="CHEBI:33019"/>
        <dbReference type="ChEBI" id="CHEBI:58017"/>
        <dbReference type="ChEBI" id="CHEBI:58359"/>
        <dbReference type="ChEBI" id="CHEBI:58681"/>
        <dbReference type="EC" id="2.4.2.14"/>
    </reaction>
</comment>
<dbReference type="Pfam" id="PF00156">
    <property type="entry name" value="Pribosyltran"/>
    <property type="match status" value="1"/>
</dbReference>
<evidence type="ECO:0000256" key="4">
    <source>
        <dbReference type="ARBA" id="ARBA00022679"/>
    </source>
</evidence>
<evidence type="ECO:0000256" key="2">
    <source>
        <dbReference type="ARBA" id="ARBA00010138"/>
    </source>
</evidence>
<evidence type="ECO:0000256" key="8">
    <source>
        <dbReference type="PIRNR" id="PIRNR000485"/>
    </source>
</evidence>
<dbReference type="InterPro" id="IPR017932">
    <property type="entry name" value="GATase_2_dom"/>
</dbReference>
<evidence type="ECO:0000313" key="12">
    <source>
        <dbReference type="EMBL" id="TQV87338.1"/>
    </source>
</evidence>
<feature type="domain" description="Glutamine amidotransferase type-2" evidence="11">
    <location>
        <begin position="2"/>
        <end position="234"/>
    </location>
</feature>
<name>A0A545UD03_9GAMM</name>
<dbReference type="CDD" id="cd00715">
    <property type="entry name" value="GPATase_N"/>
    <property type="match status" value="1"/>
</dbReference>
<evidence type="ECO:0000256" key="9">
    <source>
        <dbReference type="PIRSR" id="PIRSR000485-1"/>
    </source>
</evidence>
<comment type="cofactor">
    <cofactor evidence="7 10">
        <name>Mg(2+)</name>
        <dbReference type="ChEBI" id="CHEBI:18420"/>
    </cofactor>
    <text evidence="7 10">Binds 1 Mg(2+) ion per subunit.</text>
</comment>
<feature type="binding site" evidence="7 10">
    <location>
        <position position="365"/>
    </location>
    <ligand>
        <name>Mg(2+)</name>
        <dbReference type="ChEBI" id="CHEBI:18420"/>
    </ligand>
</feature>
<dbReference type="AlphaFoldDB" id="A0A545UD03"/>
<dbReference type="SUPFAM" id="SSF53271">
    <property type="entry name" value="PRTase-like"/>
    <property type="match status" value="1"/>
</dbReference>
<keyword evidence="6 7" id="KW-0315">Glutamine amidotransferase</keyword>
<dbReference type="GO" id="GO:0000287">
    <property type="term" value="F:magnesium ion binding"/>
    <property type="evidence" value="ECO:0007669"/>
    <property type="project" value="UniProtKB-UniRule"/>
</dbReference>
<protein>
    <recommendedName>
        <fullName evidence="7">Amidophosphoribosyltransferase</fullName>
        <shortName evidence="7">ATase</shortName>
        <ecNumber evidence="7">2.4.2.14</ecNumber>
    </recommendedName>
    <alternativeName>
        <fullName evidence="7">Glutamine phosphoribosylpyrophosphate amidotransferase</fullName>
        <shortName evidence="7">GPATase</shortName>
    </alternativeName>
</protein>
<dbReference type="GO" id="GO:0006189">
    <property type="term" value="P:'de novo' IMP biosynthetic process"/>
    <property type="evidence" value="ECO:0007669"/>
    <property type="project" value="UniProtKB-UniRule"/>
</dbReference>